<feature type="compositionally biased region" description="Polar residues" evidence="3">
    <location>
        <begin position="12"/>
        <end position="22"/>
    </location>
</feature>
<dbReference type="InterPro" id="IPR000668">
    <property type="entry name" value="Peptidase_C1A_C"/>
</dbReference>
<dbReference type="EMBL" id="FN649729">
    <property type="protein sequence ID" value="CBJ26339.1"/>
    <property type="molecule type" value="Genomic_DNA"/>
</dbReference>
<dbReference type="InParanoid" id="D7FX06"/>
<dbReference type="GO" id="GO:0008234">
    <property type="term" value="F:cysteine-type peptidase activity"/>
    <property type="evidence" value="ECO:0007669"/>
    <property type="project" value="InterPro"/>
</dbReference>
<sequence length="352" mass="38636">MLEAPPHGHAKQSPTIPESSLPDTFDWSDVDGRSYLLPSWNQHIPTYCGSCYVHAALSVVQDRIKVAKGGRPPDVMLARQSFINCGEAHGFGKGCGGGNAPDVYNFMHEVGLPDETCNAYVAKESDTCDAEAMCKNCMVQADGSHECWAVERQSRYYVTEWGTIEGGEEAMMSEIFSRGPIGCALFSDDAFDYDYEGGVHTAQVTGNLTVADVNHDVEVTGWGVTNDGVKFWQARNSWGTFWGEQGFFKIQRGVNLNFIESECYFPVPEYGDESLLADGDLTGSLHGLVPKGDKASAEGVFFRQQLAKLDWTALKTPPILLAADALRDGWKNARTWSLSSRMGRVRHVQPGT</sequence>
<evidence type="ECO:0000259" key="4">
    <source>
        <dbReference type="SMART" id="SM00645"/>
    </source>
</evidence>
<protein>
    <submittedName>
        <fullName evidence="5">Cathepsin Z-like proteinase</fullName>
    </submittedName>
</protein>
<evidence type="ECO:0000256" key="3">
    <source>
        <dbReference type="SAM" id="MobiDB-lite"/>
    </source>
</evidence>
<organism evidence="5 6">
    <name type="scientific">Ectocarpus siliculosus</name>
    <name type="common">Brown alga</name>
    <name type="synonym">Conferva siliculosa</name>
    <dbReference type="NCBI Taxonomy" id="2880"/>
    <lineage>
        <taxon>Eukaryota</taxon>
        <taxon>Sar</taxon>
        <taxon>Stramenopiles</taxon>
        <taxon>Ochrophyta</taxon>
        <taxon>PX clade</taxon>
        <taxon>Phaeophyceae</taxon>
        <taxon>Ectocarpales</taxon>
        <taxon>Ectocarpaceae</taxon>
        <taxon>Ectocarpus</taxon>
    </lineage>
</organism>
<feature type="domain" description="Peptidase C1A papain C-terminal" evidence="4">
    <location>
        <begin position="21"/>
        <end position="267"/>
    </location>
</feature>
<gene>
    <name evidence="5" type="ORF">Esi_0032_0024</name>
</gene>
<dbReference type="FunFam" id="3.90.70.10:FF:000117">
    <property type="entry name" value="Probable papain cysteine protease"/>
    <property type="match status" value="1"/>
</dbReference>
<dbReference type="Proteomes" id="UP000002630">
    <property type="component" value="Linkage Group LG04"/>
</dbReference>
<dbReference type="InterPro" id="IPR013128">
    <property type="entry name" value="Peptidase_C1A"/>
</dbReference>
<evidence type="ECO:0000256" key="2">
    <source>
        <dbReference type="ARBA" id="ARBA00023145"/>
    </source>
</evidence>
<dbReference type="GO" id="GO:0006508">
    <property type="term" value="P:proteolysis"/>
    <property type="evidence" value="ECO:0007669"/>
    <property type="project" value="InterPro"/>
</dbReference>
<dbReference type="InterPro" id="IPR038765">
    <property type="entry name" value="Papain-like_cys_pep_sf"/>
</dbReference>
<dbReference type="Gene3D" id="3.90.70.10">
    <property type="entry name" value="Cysteine proteinases"/>
    <property type="match status" value="1"/>
</dbReference>
<keyword evidence="6" id="KW-1185">Reference proteome</keyword>
<accession>D7FX06</accession>
<evidence type="ECO:0000313" key="6">
    <source>
        <dbReference type="Proteomes" id="UP000002630"/>
    </source>
</evidence>
<dbReference type="STRING" id="2880.D7FX06"/>
<dbReference type="SMART" id="SM00645">
    <property type="entry name" value="Pept_C1"/>
    <property type="match status" value="1"/>
</dbReference>
<dbReference type="PANTHER" id="PTHR12411">
    <property type="entry name" value="CYSTEINE PROTEASE FAMILY C1-RELATED"/>
    <property type="match status" value="1"/>
</dbReference>
<name>D7FX06_ECTSI</name>
<dbReference type="OrthoDB" id="190265at2759"/>
<dbReference type="eggNOG" id="KOG1543">
    <property type="taxonomic scope" value="Eukaryota"/>
</dbReference>
<dbReference type="Pfam" id="PF00112">
    <property type="entry name" value="Peptidase_C1"/>
    <property type="match status" value="1"/>
</dbReference>
<keyword evidence="2" id="KW-0865">Zymogen</keyword>
<dbReference type="OMA" id="FVSGCVC"/>
<comment type="similarity">
    <text evidence="1">Belongs to the peptidase C1 family.</text>
</comment>
<dbReference type="EMBL" id="FN648509">
    <property type="protein sequence ID" value="CBJ26339.1"/>
    <property type="molecule type" value="Genomic_DNA"/>
</dbReference>
<evidence type="ECO:0000256" key="1">
    <source>
        <dbReference type="ARBA" id="ARBA00008455"/>
    </source>
</evidence>
<dbReference type="AlphaFoldDB" id="D7FX06"/>
<feature type="region of interest" description="Disordered" evidence="3">
    <location>
        <begin position="1"/>
        <end position="23"/>
    </location>
</feature>
<evidence type="ECO:0000313" key="5">
    <source>
        <dbReference type="EMBL" id="CBJ26339.1"/>
    </source>
</evidence>
<reference evidence="5 6" key="1">
    <citation type="journal article" date="2010" name="Nature">
        <title>The Ectocarpus genome and the independent evolution of multicellularity in brown algae.</title>
        <authorList>
            <person name="Cock J.M."/>
            <person name="Sterck L."/>
            <person name="Rouze P."/>
            <person name="Scornet D."/>
            <person name="Allen A.E."/>
            <person name="Amoutzias G."/>
            <person name="Anthouard V."/>
            <person name="Artiguenave F."/>
            <person name="Aury J.M."/>
            <person name="Badger J.H."/>
            <person name="Beszteri B."/>
            <person name="Billiau K."/>
            <person name="Bonnet E."/>
            <person name="Bothwell J.H."/>
            <person name="Bowler C."/>
            <person name="Boyen C."/>
            <person name="Brownlee C."/>
            <person name="Carrano C.J."/>
            <person name="Charrier B."/>
            <person name="Cho G.Y."/>
            <person name="Coelho S.M."/>
            <person name="Collen J."/>
            <person name="Corre E."/>
            <person name="Da Silva C."/>
            <person name="Delage L."/>
            <person name="Delaroque N."/>
            <person name="Dittami S.M."/>
            <person name="Doulbeau S."/>
            <person name="Elias M."/>
            <person name="Farnham G."/>
            <person name="Gachon C.M."/>
            <person name="Gschloessl B."/>
            <person name="Heesch S."/>
            <person name="Jabbari K."/>
            <person name="Jubin C."/>
            <person name="Kawai H."/>
            <person name="Kimura K."/>
            <person name="Kloareg B."/>
            <person name="Kupper F.C."/>
            <person name="Lang D."/>
            <person name="Le Bail A."/>
            <person name="Leblanc C."/>
            <person name="Lerouge P."/>
            <person name="Lohr M."/>
            <person name="Lopez P.J."/>
            <person name="Martens C."/>
            <person name="Maumus F."/>
            <person name="Michel G."/>
            <person name="Miranda-Saavedra D."/>
            <person name="Morales J."/>
            <person name="Moreau H."/>
            <person name="Motomura T."/>
            <person name="Nagasato C."/>
            <person name="Napoli C.A."/>
            <person name="Nelson D.R."/>
            <person name="Nyvall-Collen P."/>
            <person name="Peters A.F."/>
            <person name="Pommier C."/>
            <person name="Potin P."/>
            <person name="Poulain J."/>
            <person name="Quesneville H."/>
            <person name="Read B."/>
            <person name="Rensing S.A."/>
            <person name="Ritter A."/>
            <person name="Rousvoal S."/>
            <person name="Samanta M."/>
            <person name="Samson G."/>
            <person name="Schroeder D.C."/>
            <person name="Segurens B."/>
            <person name="Strittmatter M."/>
            <person name="Tonon T."/>
            <person name="Tregear J.W."/>
            <person name="Valentin K."/>
            <person name="von Dassow P."/>
            <person name="Yamagishi T."/>
            <person name="Van de Peer Y."/>
            <person name="Wincker P."/>
        </authorList>
    </citation>
    <scope>NUCLEOTIDE SEQUENCE [LARGE SCALE GENOMIC DNA]</scope>
    <source>
        <strain evidence="6">Ec32 / CCAP1310/4</strain>
    </source>
</reference>
<dbReference type="SUPFAM" id="SSF54001">
    <property type="entry name" value="Cysteine proteinases"/>
    <property type="match status" value="1"/>
</dbReference>
<proteinExistence type="inferred from homology"/>